<feature type="non-terminal residue" evidence="1">
    <location>
        <position position="38"/>
    </location>
</feature>
<reference evidence="1" key="1">
    <citation type="journal article" date="2015" name="Nature">
        <title>Complex archaea that bridge the gap between prokaryotes and eukaryotes.</title>
        <authorList>
            <person name="Spang A."/>
            <person name="Saw J.H."/>
            <person name="Jorgensen S.L."/>
            <person name="Zaremba-Niedzwiedzka K."/>
            <person name="Martijn J."/>
            <person name="Lind A.E."/>
            <person name="van Eijk R."/>
            <person name="Schleper C."/>
            <person name="Guy L."/>
            <person name="Ettema T.J."/>
        </authorList>
    </citation>
    <scope>NUCLEOTIDE SEQUENCE</scope>
</reference>
<gene>
    <name evidence="1" type="ORF">LCGC14_1609420</name>
</gene>
<name>A0A0F9KPN9_9ZZZZ</name>
<comment type="caution">
    <text evidence="1">The sequence shown here is derived from an EMBL/GenBank/DDBJ whole genome shotgun (WGS) entry which is preliminary data.</text>
</comment>
<evidence type="ECO:0000313" key="1">
    <source>
        <dbReference type="EMBL" id="KKM24003.1"/>
    </source>
</evidence>
<proteinExistence type="predicted"/>
<dbReference type="EMBL" id="LAZR01013012">
    <property type="protein sequence ID" value="KKM24003.1"/>
    <property type="molecule type" value="Genomic_DNA"/>
</dbReference>
<dbReference type="SUPFAM" id="SSF52540">
    <property type="entry name" value="P-loop containing nucleoside triphosphate hydrolases"/>
    <property type="match status" value="1"/>
</dbReference>
<organism evidence="1">
    <name type="scientific">marine sediment metagenome</name>
    <dbReference type="NCBI Taxonomy" id="412755"/>
    <lineage>
        <taxon>unclassified sequences</taxon>
        <taxon>metagenomes</taxon>
        <taxon>ecological metagenomes</taxon>
    </lineage>
</organism>
<accession>A0A0F9KPN9</accession>
<sequence>MNFDDLIGNTLVKEKLKKAIESSTISNTLLFSGPSGIG</sequence>
<dbReference type="InterPro" id="IPR027417">
    <property type="entry name" value="P-loop_NTPase"/>
</dbReference>
<protein>
    <submittedName>
        <fullName evidence="1">Uncharacterized protein</fullName>
    </submittedName>
</protein>
<dbReference type="Gene3D" id="3.40.50.300">
    <property type="entry name" value="P-loop containing nucleotide triphosphate hydrolases"/>
    <property type="match status" value="1"/>
</dbReference>
<dbReference type="AlphaFoldDB" id="A0A0F9KPN9"/>